<organism evidence="1 2">
    <name type="scientific">Entomomonas moraniae</name>
    <dbReference type="NCBI Taxonomy" id="2213226"/>
    <lineage>
        <taxon>Bacteria</taxon>
        <taxon>Pseudomonadati</taxon>
        <taxon>Pseudomonadota</taxon>
        <taxon>Gammaproteobacteria</taxon>
        <taxon>Pseudomonadales</taxon>
        <taxon>Pseudomonadaceae</taxon>
        <taxon>Entomomonas</taxon>
    </lineage>
</organism>
<dbReference type="AlphaFoldDB" id="A0A451EPG9"/>
<evidence type="ECO:0000313" key="1">
    <source>
        <dbReference type="EMBL" id="AZS51698.1"/>
    </source>
</evidence>
<keyword evidence="2" id="KW-1185">Reference proteome</keyword>
<name>A0A451EPG9_9GAMM</name>
<proteinExistence type="predicted"/>
<sequence>MKNNRYRHPTQSKLGTICNILFNSKLILFIRRTAFYCLPFPTLRSEVKDVVYMSWLVDSKSLADYIPEGVGICEQRGRTLITVLTYRHHHFAPVYVGPLRRIFPSPLQSSWRVYVNKLPKNDCLDKGVILYLKNTFDSLLFAMGTRLTSDIEPSHFSPKFIFNKEFDHYNIHIEGGIGSAPSLDATLSVMEDKDWLPKEFEDYFGSKEAALRFICLQGSAICYADSIQKIVRAGIRLPVDLSTITPLKFEEGITPFLDELNGNPSEPFCFIVPYIPFDVLWEKILK</sequence>
<gene>
    <name evidence="1" type="ORF">DM558_13370</name>
</gene>
<dbReference type="Proteomes" id="UP000273143">
    <property type="component" value="Chromosome"/>
</dbReference>
<dbReference type="RefSeq" id="WP_127164424.1">
    <property type="nucleotide sequence ID" value="NZ_CP029822.1"/>
</dbReference>
<evidence type="ECO:0000313" key="2">
    <source>
        <dbReference type="Proteomes" id="UP000273143"/>
    </source>
</evidence>
<protein>
    <submittedName>
        <fullName evidence="1">Uncharacterized protein</fullName>
    </submittedName>
</protein>
<dbReference type="KEGG" id="emo:DM558_13370"/>
<dbReference type="EMBL" id="CP029822">
    <property type="protein sequence ID" value="AZS51698.1"/>
    <property type="molecule type" value="Genomic_DNA"/>
</dbReference>
<reference evidence="2" key="1">
    <citation type="submission" date="2018-06" db="EMBL/GenBank/DDBJ databases">
        <title>Complete genome of Pseudomonas insecticola strain QZS01.</title>
        <authorList>
            <person name="Wang J."/>
            <person name="Su Q."/>
        </authorList>
    </citation>
    <scope>NUCLEOTIDE SEQUENCE [LARGE SCALE GENOMIC DNA]</scope>
    <source>
        <strain evidence="2">QZS01</strain>
    </source>
</reference>
<accession>A0A451EPG9</accession>